<dbReference type="EMBL" id="GALX01000366">
    <property type="protein sequence ID" value="JAB68100.1"/>
    <property type="molecule type" value="Transcribed_RNA"/>
</dbReference>
<name>V5GD60_ANOGL</name>
<accession>V5GD60</accession>
<dbReference type="PANTHER" id="PTHR10773:SF19">
    <property type="match status" value="1"/>
</dbReference>
<dbReference type="PANTHER" id="PTHR10773">
    <property type="entry name" value="DNA-DIRECTED RNA POLYMERASES I, II, AND III SUBUNIT RPABC2"/>
    <property type="match status" value="1"/>
</dbReference>
<protein>
    <submittedName>
        <fullName evidence="1">Uncharacterized protein</fullName>
    </submittedName>
</protein>
<proteinExistence type="predicted"/>
<reference evidence="1" key="1">
    <citation type="submission" date="2013-07" db="EMBL/GenBank/DDBJ databases">
        <title>Midgut Transcriptome Profiling of Anoplphora glabripennis, a Lignocellulose Degrading, Wood-Boring Cerambycid.</title>
        <authorList>
            <person name="Scully E.D."/>
            <person name="Hoover K."/>
            <person name="Carlson J.E."/>
            <person name="Tien M."/>
            <person name="Geib S.M."/>
        </authorList>
    </citation>
    <scope>NUCLEOTIDE SEQUENCE</scope>
</reference>
<feature type="non-terminal residue" evidence="1">
    <location>
        <position position="1"/>
    </location>
</feature>
<organism evidence="1">
    <name type="scientific">Anoplophora glabripennis</name>
    <name type="common">Asian longhorn beetle</name>
    <name type="synonym">Anoplophora nobilis</name>
    <dbReference type="NCBI Taxonomy" id="217634"/>
    <lineage>
        <taxon>Eukaryota</taxon>
        <taxon>Metazoa</taxon>
        <taxon>Ecdysozoa</taxon>
        <taxon>Arthropoda</taxon>
        <taxon>Hexapoda</taxon>
        <taxon>Insecta</taxon>
        <taxon>Pterygota</taxon>
        <taxon>Neoptera</taxon>
        <taxon>Endopterygota</taxon>
        <taxon>Coleoptera</taxon>
        <taxon>Polyphaga</taxon>
        <taxon>Cucujiformia</taxon>
        <taxon>Chrysomeloidea</taxon>
        <taxon>Cerambycidae</taxon>
        <taxon>Lamiinae</taxon>
        <taxon>Lamiini</taxon>
        <taxon>Anoplophora</taxon>
    </lineage>
</organism>
<dbReference type="AlphaFoldDB" id="V5GD60"/>
<sequence>PHYSRKDTSKLYLEPIFVSMQDLLNHYRSCCQEQDRTPLSRQVFTKKLQEKIFLFIKKKKDQYDTCAAYNIGNVSPEEWSLHIGKKDRARDEKEIDKIHAQEHIFITLTMDLQVVKVSPNVNASAIFFKTKLCCYNFTVYNLESHEVVCYWFTD</sequence>
<evidence type="ECO:0000313" key="1">
    <source>
        <dbReference type="EMBL" id="JAB68100.1"/>
    </source>
</evidence>